<sequence length="146" mass="18066">MQKAERYHVAVNKKGRIFVLFYFLLFHVEQQKINKSFGNYRDFVYNKIRKVIDGKVGRLFYVKGSICKHNNYSFLYFYWRSAFKRQAIKRRVLFLAEMCSRCFYWNIRYITNVFRCSCWYYPIGFTLLSRHSSRYNWRTNSEYYSC</sequence>
<proteinExistence type="predicted"/>
<gene>
    <name evidence="1" type="ORF">B4077_5606</name>
</gene>
<name>A0A0G8EVS8_BACCE</name>
<dbReference type="AlphaFoldDB" id="A0A0G8EVS8"/>
<organism evidence="1 2">
    <name type="scientific">Bacillus cereus</name>
    <dbReference type="NCBI Taxonomy" id="1396"/>
    <lineage>
        <taxon>Bacteria</taxon>
        <taxon>Bacillati</taxon>
        <taxon>Bacillota</taxon>
        <taxon>Bacilli</taxon>
        <taxon>Bacillales</taxon>
        <taxon>Bacillaceae</taxon>
        <taxon>Bacillus</taxon>
        <taxon>Bacillus cereus group</taxon>
    </lineage>
</organism>
<evidence type="ECO:0000313" key="1">
    <source>
        <dbReference type="EMBL" id="KLA28404.1"/>
    </source>
</evidence>
<dbReference type="Proteomes" id="UP000035214">
    <property type="component" value="Unassembled WGS sequence"/>
</dbReference>
<protein>
    <submittedName>
        <fullName evidence="1">Uncharacterized protein</fullName>
    </submittedName>
</protein>
<reference evidence="1 2" key="1">
    <citation type="submission" date="2015-04" db="EMBL/GenBank/DDBJ databases">
        <title>Draft Genome Sequences of Eight Spore-Forming Food Isolates of Bacillus cereus Genome sequencing.</title>
        <authorList>
            <person name="Krawcyk A.O."/>
            <person name="de Jong A."/>
            <person name="Eijlander R.T."/>
            <person name="Berendsen E.M."/>
            <person name="Holsappel S."/>
            <person name="Wells-Bennik M."/>
            <person name="Kuipers O.P."/>
        </authorList>
    </citation>
    <scope>NUCLEOTIDE SEQUENCE [LARGE SCALE GENOMIC DNA]</scope>
    <source>
        <strain evidence="1 2">B4077</strain>
    </source>
</reference>
<dbReference type="EMBL" id="LCYI01000029">
    <property type="protein sequence ID" value="KLA28404.1"/>
    <property type="molecule type" value="Genomic_DNA"/>
</dbReference>
<evidence type="ECO:0000313" key="2">
    <source>
        <dbReference type="Proteomes" id="UP000035214"/>
    </source>
</evidence>
<comment type="caution">
    <text evidence="1">The sequence shown here is derived from an EMBL/GenBank/DDBJ whole genome shotgun (WGS) entry which is preliminary data.</text>
</comment>
<accession>A0A0G8EVS8</accession>